<feature type="compositionally biased region" description="Basic and acidic residues" evidence="1">
    <location>
        <begin position="26"/>
        <end position="51"/>
    </location>
</feature>
<feature type="region of interest" description="Disordered" evidence="1">
    <location>
        <begin position="1"/>
        <end position="61"/>
    </location>
</feature>
<dbReference type="STRING" id="888268.A0A1E5VQS8"/>
<proteinExistence type="predicted"/>
<dbReference type="Proteomes" id="UP000095767">
    <property type="component" value="Unassembled WGS sequence"/>
</dbReference>
<dbReference type="PANTHER" id="PTHR33065:SF95">
    <property type="entry name" value="OS07G0646300 PROTEIN"/>
    <property type="match status" value="1"/>
</dbReference>
<evidence type="ECO:0000259" key="2">
    <source>
        <dbReference type="Pfam" id="PF20241"/>
    </source>
</evidence>
<evidence type="ECO:0000313" key="3">
    <source>
        <dbReference type="EMBL" id="OEL27473.1"/>
    </source>
</evidence>
<dbReference type="EMBL" id="LWDX02032466">
    <property type="protein sequence ID" value="OEL27473.1"/>
    <property type="molecule type" value="Genomic_DNA"/>
</dbReference>
<name>A0A1E5VQS8_9POAL</name>
<dbReference type="AlphaFoldDB" id="A0A1E5VQS8"/>
<reference evidence="3 4" key="1">
    <citation type="submission" date="2016-09" db="EMBL/GenBank/DDBJ databases">
        <title>The draft genome of Dichanthelium oligosanthes: A C3 panicoid grass species.</title>
        <authorList>
            <person name="Studer A.J."/>
            <person name="Schnable J.C."/>
            <person name="Brutnell T.P."/>
        </authorList>
    </citation>
    <scope>NUCLEOTIDE SEQUENCE [LARGE SCALE GENOMIC DNA]</scope>
    <source>
        <strain evidence="4">cv. Kellogg 1175</strain>
        <tissue evidence="3">Leaf</tissue>
    </source>
</reference>
<evidence type="ECO:0000256" key="1">
    <source>
        <dbReference type="SAM" id="MobiDB-lite"/>
    </source>
</evidence>
<feature type="domain" description="DUF6598" evidence="2">
    <location>
        <begin position="134"/>
        <end position="194"/>
    </location>
</feature>
<accession>A0A1E5VQS8</accession>
<organism evidence="3 4">
    <name type="scientific">Dichanthelium oligosanthes</name>
    <dbReference type="NCBI Taxonomy" id="888268"/>
    <lineage>
        <taxon>Eukaryota</taxon>
        <taxon>Viridiplantae</taxon>
        <taxon>Streptophyta</taxon>
        <taxon>Embryophyta</taxon>
        <taxon>Tracheophyta</taxon>
        <taxon>Spermatophyta</taxon>
        <taxon>Magnoliopsida</taxon>
        <taxon>Liliopsida</taxon>
        <taxon>Poales</taxon>
        <taxon>Poaceae</taxon>
        <taxon>PACMAD clade</taxon>
        <taxon>Panicoideae</taxon>
        <taxon>Panicodae</taxon>
        <taxon>Paniceae</taxon>
        <taxon>Dichantheliinae</taxon>
        <taxon>Dichanthelium</taxon>
    </lineage>
</organism>
<sequence>MVTPDPPASRVFRLPPGPGNMATISRVKDDAVKHTGSKEEDGRTAAEDHKGKIAASDDEEEVSNDEGYYTVGNILAKSRHRDGSMYTGMDDTWWKKEYRIADRTETRLEAMAFPDPTDCIIHHGVCMQHISTCMLQILSLELAGVPADRGSVELYGYVAARDDLDPLLNYVVNVSRDEPIVVELGSLIDMAGPK</sequence>
<dbReference type="PANTHER" id="PTHR33065">
    <property type="entry name" value="OS07G0486400 PROTEIN"/>
    <property type="match status" value="1"/>
</dbReference>
<comment type="caution">
    <text evidence="3">The sequence shown here is derived from an EMBL/GenBank/DDBJ whole genome shotgun (WGS) entry which is preliminary data.</text>
</comment>
<keyword evidence="4" id="KW-1185">Reference proteome</keyword>
<dbReference type="OrthoDB" id="648858at2759"/>
<dbReference type="Pfam" id="PF20241">
    <property type="entry name" value="DUF6598"/>
    <property type="match status" value="1"/>
</dbReference>
<dbReference type="InterPro" id="IPR046533">
    <property type="entry name" value="DUF6598"/>
</dbReference>
<evidence type="ECO:0000313" key="4">
    <source>
        <dbReference type="Proteomes" id="UP000095767"/>
    </source>
</evidence>
<protein>
    <recommendedName>
        <fullName evidence="2">DUF6598 domain-containing protein</fullName>
    </recommendedName>
</protein>
<gene>
    <name evidence="3" type="ORF">BAE44_0011512</name>
</gene>